<evidence type="ECO:0000256" key="1">
    <source>
        <dbReference type="SAM" id="SignalP"/>
    </source>
</evidence>
<gene>
    <name evidence="3" type="ORF">SAMN05216260_108145</name>
</gene>
<feature type="chain" id="PRO_5011735488" description="DUF6299 domain-containing protein" evidence="1">
    <location>
        <begin position="24"/>
        <end position="142"/>
    </location>
</feature>
<dbReference type="AlphaFoldDB" id="A0A1G7L9L0"/>
<proteinExistence type="predicted"/>
<organism evidence="3 4">
    <name type="scientific">Streptomyces griseoaurantiacus</name>
    <dbReference type="NCBI Taxonomy" id="68213"/>
    <lineage>
        <taxon>Bacteria</taxon>
        <taxon>Bacillati</taxon>
        <taxon>Actinomycetota</taxon>
        <taxon>Actinomycetes</taxon>
        <taxon>Kitasatosporales</taxon>
        <taxon>Streptomycetaceae</taxon>
        <taxon>Streptomyces</taxon>
        <taxon>Streptomyces aurantiacus group</taxon>
    </lineage>
</organism>
<dbReference type="OrthoDB" id="3873198at2"/>
<feature type="domain" description="DUF6299" evidence="2">
    <location>
        <begin position="30"/>
        <end position="140"/>
    </location>
</feature>
<dbReference type="Pfam" id="PF19816">
    <property type="entry name" value="DUF6299"/>
    <property type="match status" value="1"/>
</dbReference>
<keyword evidence="1" id="KW-0732">Signal</keyword>
<protein>
    <recommendedName>
        <fullName evidence="2">DUF6299 domain-containing protein</fullName>
    </recommendedName>
</protein>
<sequence length="142" mass="14322">MRPSLLVPALAGALLLTAAPAAAARTAAVPVDEITVDSTAPLTTTGHPTLTGSYRCAPAAGPVFLSVSLSQADPRVHHGIGSTSALCDGATHRWTRTATGTRTYAAGTAHVQVSLVELSATGLPLPRVHRIAEGTVTLTAAP</sequence>
<accession>A0A1G7L9L0</accession>
<evidence type="ECO:0000259" key="2">
    <source>
        <dbReference type="Pfam" id="PF19816"/>
    </source>
</evidence>
<feature type="signal peptide" evidence="1">
    <location>
        <begin position="1"/>
        <end position="23"/>
    </location>
</feature>
<dbReference type="EMBL" id="FNAX01000008">
    <property type="protein sequence ID" value="SDF45994.1"/>
    <property type="molecule type" value="Genomic_DNA"/>
</dbReference>
<name>A0A1G7L9L0_9ACTN</name>
<evidence type="ECO:0000313" key="3">
    <source>
        <dbReference type="EMBL" id="SDF45994.1"/>
    </source>
</evidence>
<dbReference type="Proteomes" id="UP000198614">
    <property type="component" value="Unassembled WGS sequence"/>
</dbReference>
<reference evidence="3 4" key="1">
    <citation type="submission" date="2016-10" db="EMBL/GenBank/DDBJ databases">
        <authorList>
            <person name="de Groot N.N."/>
        </authorList>
    </citation>
    <scope>NUCLEOTIDE SEQUENCE [LARGE SCALE GENOMIC DNA]</scope>
    <source>
        <strain evidence="3 4">CGMCC 4.1859</strain>
    </source>
</reference>
<dbReference type="InterPro" id="IPR046266">
    <property type="entry name" value="DUF6299"/>
</dbReference>
<evidence type="ECO:0000313" key="4">
    <source>
        <dbReference type="Proteomes" id="UP000198614"/>
    </source>
</evidence>